<dbReference type="Pfam" id="PF04542">
    <property type="entry name" value="Sigma70_r2"/>
    <property type="match status" value="1"/>
</dbReference>
<feature type="compositionally biased region" description="Low complexity" evidence="1">
    <location>
        <begin position="349"/>
        <end position="363"/>
    </location>
</feature>
<dbReference type="Gene3D" id="1.10.1740.10">
    <property type="match status" value="1"/>
</dbReference>
<dbReference type="RefSeq" id="WP_259861098.1">
    <property type="nucleotide sequence ID" value="NZ_BAAAST010000067.1"/>
</dbReference>
<dbReference type="Pfam" id="PF11790">
    <property type="entry name" value="Glyco_hydro_cc"/>
    <property type="match status" value="1"/>
</dbReference>
<evidence type="ECO:0000259" key="2">
    <source>
        <dbReference type="Pfam" id="PF04542"/>
    </source>
</evidence>
<dbReference type="InterPro" id="IPR014284">
    <property type="entry name" value="RNA_pol_sigma-70_dom"/>
</dbReference>
<dbReference type="EMBL" id="CP073720">
    <property type="protein sequence ID" value="UWP83315.1"/>
    <property type="molecule type" value="Genomic_DNA"/>
</dbReference>
<evidence type="ECO:0000313" key="4">
    <source>
        <dbReference type="EMBL" id="UWP83315.1"/>
    </source>
</evidence>
<dbReference type="PANTHER" id="PTHR34154">
    <property type="entry name" value="ALKALI-SENSITIVE LINKAGE PROTEIN 1"/>
    <property type="match status" value="1"/>
</dbReference>
<protein>
    <submittedName>
        <fullName evidence="4">Sigma-70 family RNA polymerase sigma factor</fullName>
    </submittedName>
</protein>
<dbReference type="NCBIfam" id="TIGR02937">
    <property type="entry name" value="sigma70-ECF"/>
    <property type="match status" value="1"/>
</dbReference>
<dbReference type="InterPro" id="IPR007627">
    <property type="entry name" value="RNA_pol_sigma70_r2"/>
</dbReference>
<evidence type="ECO:0000256" key="1">
    <source>
        <dbReference type="SAM" id="MobiDB-lite"/>
    </source>
</evidence>
<evidence type="ECO:0000313" key="5">
    <source>
        <dbReference type="Proteomes" id="UP001059617"/>
    </source>
</evidence>
<feature type="domain" description="RNA polymerase sigma-70 region 2" evidence="2">
    <location>
        <begin position="20"/>
        <end position="85"/>
    </location>
</feature>
<organism evidence="4 5">
    <name type="scientific">Dactylosporangium fulvum</name>
    <dbReference type="NCBI Taxonomy" id="53359"/>
    <lineage>
        <taxon>Bacteria</taxon>
        <taxon>Bacillati</taxon>
        <taxon>Actinomycetota</taxon>
        <taxon>Actinomycetes</taxon>
        <taxon>Micromonosporales</taxon>
        <taxon>Micromonosporaceae</taxon>
        <taxon>Dactylosporangium</taxon>
    </lineage>
</organism>
<keyword evidence="5" id="KW-1185">Reference proteome</keyword>
<dbReference type="SUPFAM" id="SSF88946">
    <property type="entry name" value="Sigma2 domain of RNA polymerase sigma factors"/>
    <property type="match status" value="1"/>
</dbReference>
<dbReference type="InterPro" id="IPR053183">
    <property type="entry name" value="ASL1"/>
</dbReference>
<reference evidence="4" key="2">
    <citation type="submission" date="2022-09" db="EMBL/GenBank/DDBJ databases">
        <title>Biosynthetic gene clusters of Dactylosporangioum fulvum.</title>
        <authorList>
            <person name="Caradec T."/>
        </authorList>
    </citation>
    <scope>NUCLEOTIDE SEQUENCE</scope>
    <source>
        <strain evidence="4">NRRL B-16292</strain>
    </source>
</reference>
<reference evidence="4" key="1">
    <citation type="submission" date="2021-04" db="EMBL/GenBank/DDBJ databases">
        <authorList>
            <person name="Hartkoorn R.C."/>
            <person name="Beaudoing E."/>
            <person name="Hot D."/>
        </authorList>
    </citation>
    <scope>NUCLEOTIDE SEQUENCE</scope>
    <source>
        <strain evidence="4">NRRL B-16292</strain>
    </source>
</reference>
<dbReference type="InterPro" id="IPR017853">
    <property type="entry name" value="GH"/>
</dbReference>
<dbReference type="Proteomes" id="UP001059617">
    <property type="component" value="Chromosome"/>
</dbReference>
<accession>A0ABY5W1Q4</accession>
<feature type="domain" description="Asl1-like glycosyl hydrolase catalytic" evidence="3">
    <location>
        <begin position="386"/>
        <end position="603"/>
    </location>
</feature>
<proteinExistence type="predicted"/>
<sequence>MSTATVIAARAGDQRALDALVGEYLPLIYNIVGRALQGHADVDDVVQETMLRIVDGLPRLREPESFRSWAVAIAMSQVRDRHRRQVQAPLVGDWADPTDTADPGADFADLAITRLRLSGQRQEVAEATRWLDHDDRELLSLWWLEAAGQLDRQEVVEALHITRQHAAVRIQRMKAQLDAARAVVRALAARPRCPELQAVVNSWDGRPSALWRKRLARHTRDCQRCDRAWIDMVAAERLLAGISLVPVPFVFSAAAAKTGAFATGATATVKAGGGIKTLFAGWFAALKPAMVGVAATVAIAGAAGAVYVTTQGHDRPDQVVAAAQSPSDEPAAATASAAPPSSPPPPSSAAPSPSKTTVAAAPPAVRTAKKGVSTFNFSGNGQALRDVKASWYYNWSSDPSVAAISGVEFVPMIWGGASVNTATLNKAKGNGKVLLGFNEPDLKEQSNMSVQQALDLWPQLQATGMRLGSPAPAYGADTPGGWFDQFMSGIKARGYRVDFIALHWYGGDFSTAATNQLKSYLQNVYNRYKLPIWLTEYALMRFDNGTVYPTADQQITFVKNSTAMLQGLSFVERYAWFSLPSSKSGDTGLYSTGTTPTGVGAAYRAAGGG</sequence>
<evidence type="ECO:0000259" key="3">
    <source>
        <dbReference type="Pfam" id="PF11790"/>
    </source>
</evidence>
<dbReference type="SUPFAM" id="SSF51445">
    <property type="entry name" value="(Trans)glycosidases"/>
    <property type="match status" value="1"/>
</dbReference>
<dbReference type="PANTHER" id="PTHR34154:SF3">
    <property type="entry name" value="ALKALI-SENSITIVE LINKAGE PROTEIN 1"/>
    <property type="match status" value="1"/>
</dbReference>
<feature type="region of interest" description="Disordered" evidence="1">
    <location>
        <begin position="320"/>
        <end position="363"/>
    </location>
</feature>
<feature type="compositionally biased region" description="Low complexity" evidence="1">
    <location>
        <begin position="325"/>
        <end position="339"/>
    </location>
</feature>
<dbReference type="Gene3D" id="3.20.20.80">
    <property type="entry name" value="Glycosidases"/>
    <property type="match status" value="1"/>
</dbReference>
<dbReference type="InterPro" id="IPR013325">
    <property type="entry name" value="RNA_pol_sigma_r2"/>
</dbReference>
<name>A0ABY5W1Q4_9ACTN</name>
<gene>
    <name evidence="4" type="ORF">Dfulv_03145</name>
</gene>
<dbReference type="InterPro" id="IPR024655">
    <property type="entry name" value="Asl1_glyco_hydro_catalytic"/>
</dbReference>